<dbReference type="GO" id="GO:0006878">
    <property type="term" value="P:intracellular copper ion homeostasis"/>
    <property type="evidence" value="ECO:0007669"/>
    <property type="project" value="InterPro"/>
</dbReference>
<evidence type="ECO:0000313" key="2">
    <source>
        <dbReference type="EMBL" id="RMO96983.1"/>
    </source>
</evidence>
<proteinExistence type="predicted"/>
<dbReference type="Pfam" id="PF05275">
    <property type="entry name" value="CopB"/>
    <property type="match status" value="1"/>
</dbReference>
<accession>A0A3M3ZSA9</accession>
<dbReference type="AlphaFoldDB" id="A0A3M3ZSA9"/>
<protein>
    <submittedName>
        <fullName evidence="2">Copper resistance protein B</fullName>
    </submittedName>
</protein>
<evidence type="ECO:0000313" key="3">
    <source>
        <dbReference type="Proteomes" id="UP000279372"/>
    </source>
</evidence>
<reference evidence="2 3" key="1">
    <citation type="submission" date="2018-08" db="EMBL/GenBank/DDBJ databases">
        <title>Recombination of ecologically and evolutionarily significant loci maintains genetic cohesion in the Pseudomonas syringae species complex.</title>
        <authorList>
            <person name="Dillon M."/>
            <person name="Thakur S."/>
            <person name="Almeida R.N.D."/>
            <person name="Weir B.S."/>
            <person name="Guttman D.S."/>
        </authorList>
    </citation>
    <scope>NUCLEOTIDE SEQUENCE [LARGE SCALE GENOMIC DNA]</scope>
    <source>
        <strain evidence="2 3">ICMP 8902</strain>
    </source>
</reference>
<feature type="region of interest" description="Disordered" evidence="1">
    <location>
        <begin position="77"/>
        <end position="104"/>
    </location>
</feature>
<dbReference type="EMBL" id="RBQB01000033">
    <property type="protein sequence ID" value="RMO96983.1"/>
    <property type="molecule type" value="Genomic_DNA"/>
</dbReference>
<dbReference type="GO" id="GO:0009279">
    <property type="term" value="C:cell outer membrane"/>
    <property type="evidence" value="ECO:0007669"/>
    <property type="project" value="InterPro"/>
</dbReference>
<dbReference type="Proteomes" id="UP000279372">
    <property type="component" value="Unassembled WGS sequence"/>
</dbReference>
<sequence length="339" mass="36812">MTPQLPRDRRCARPLGVSLSYAVSHGNGHVSRNAGGRMRTVPLNGSRNSLRLPSLLLTAGMVMTPWAVAQAAGMDGMDGMDGMEHGSHSMPMEATDSNDAPAQSRTPIPPVTDADRAALYTSHTGHQVHDSAINSYFLADKLEWQDANDGSALSWDLSGWIGGDIDRLLLRSEGERTNGKTEEAEIQALWGHTVISSWDVVAGARQDFKPGAPQTWVAFGLQGQAISDLDIEATAFIGEAGQTSARLEADYDLLLTNNLVLQPTAELNFYGRNDPQRGNGSGLSTSEFGLRLRYEVTPQFAPYVGVTWDRSYGKTADYAREEGDDVAEARLVVGVRMWF</sequence>
<dbReference type="SUPFAM" id="SSF56935">
    <property type="entry name" value="Porins"/>
    <property type="match status" value="1"/>
</dbReference>
<feature type="compositionally biased region" description="Polar residues" evidence="1">
    <location>
        <begin position="95"/>
        <end position="104"/>
    </location>
</feature>
<comment type="caution">
    <text evidence="2">The sequence shown here is derived from an EMBL/GenBank/DDBJ whole genome shotgun (WGS) entry which is preliminary data.</text>
</comment>
<dbReference type="GO" id="GO:0005507">
    <property type="term" value="F:copper ion binding"/>
    <property type="evidence" value="ECO:0007669"/>
    <property type="project" value="InterPro"/>
</dbReference>
<dbReference type="InterPro" id="IPR007939">
    <property type="entry name" value="Cu-R_B_prcur"/>
</dbReference>
<name>A0A3M3ZSA9_9PSED</name>
<evidence type="ECO:0000256" key="1">
    <source>
        <dbReference type="SAM" id="MobiDB-lite"/>
    </source>
</evidence>
<organism evidence="2 3">
    <name type="scientific">Pseudomonas syringae pv. philadelphi</name>
    <dbReference type="NCBI Taxonomy" id="251706"/>
    <lineage>
        <taxon>Bacteria</taxon>
        <taxon>Pseudomonadati</taxon>
        <taxon>Pseudomonadota</taxon>
        <taxon>Gammaproteobacteria</taxon>
        <taxon>Pseudomonadales</taxon>
        <taxon>Pseudomonadaceae</taxon>
        <taxon>Pseudomonas</taxon>
    </lineage>
</organism>
<gene>
    <name evidence="2" type="ORF">ALQ33_05451</name>
</gene>